<evidence type="ECO:0000313" key="2">
    <source>
        <dbReference type="Proteomes" id="UP000807469"/>
    </source>
</evidence>
<sequence>MPATTTPPPEIRTIYDETFRSRHYDEPTISSMATQANLLGRLKHHAATTDGSFSICISSGQGVFISKALLDSIPKDHRPALDTRRAGQAVETFSGTLISIGTTFLPVIFTNYTTGEKFRVVLYAIVMPSLYVPMFIGGSRGSVVQTTQYTNEGPKHGFGFGPGDEKVHVMGIY</sequence>
<accession>A0A9P6CMH8</accession>
<dbReference type="EMBL" id="MU155624">
    <property type="protein sequence ID" value="KAF9471772.1"/>
    <property type="molecule type" value="Genomic_DNA"/>
</dbReference>
<evidence type="ECO:0000313" key="1">
    <source>
        <dbReference type="EMBL" id="KAF9471772.1"/>
    </source>
</evidence>
<name>A0A9P6CMH8_9AGAR</name>
<organism evidence="1 2">
    <name type="scientific">Pholiota conissans</name>
    <dbReference type="NCBI Taxonomy" id="109636"/>
    <lineage>
        <taxon>Eukaryota</taxon>
        <taxon>Fungi</taxon>
        <taxon>Dikarya</taxon>
        <taxon>Basidiomycota</taxon>
        <taxon>Agaricomycotina</taxon>
        <taxon>Agaricomycetes</taxon>
        <taxon>Agaricomycetidae</taxon>
        <taxon>Agaricales</taxon>
        <taxon>Agaricineae</taxon>
        <taxon>Strophariaceae</taxon>
        <taxon>Pholiota</taxon>
    </lineage>
</organism>
<dbReference type="OrthoDB" id="5378863at2759"/>
<dbReference type="Proteomes" id="UP000807469">
    <property type="component" value="Unassembled WGS sequence"/>
</dbReference>
<comment type="caution">
    <text evidence="1">The sequence shown here is derived from an EMBL/GenBank/DDBJ whole genome shotgun (WGS) entry which is preliminary data.</text>
</comment>
<keyword evidence="2" id="KW-1185">Reference proteome</keyword>
<dbReference type="AlphaFoldDB" id="A0A9P6CMH8"/>
<reference evidence="1" key="1">
    <citation type="submission" date="2020-11" db="EMBL/GenBank/DDBJ databases">
        <authorList>
            <consortium name="DOE Joint Genome Institute"/>
            <person name="Ahrendt S."/>
            <person name="Riley R."/>
            <person name="Andreopoulos W."/>
            <person name="Labutti K."/>
            <person name="Pangilinan J."/>
            <person name="Ruiz-Duenas F.J."/>
            <person name="Barrasa J.M."/>
            <person name="Sanchez-Garcia M."/>
            <person name="Camarero S."/>
            <person name="Miyauchi S."/>
            <person name="Serrano A."/>
            <person name="Linde D."/>
            <person name="Babiker R."/>
            <person name="Drula E."/>
            <person name="Ayuso-Fernandez I."/>
            <person name="Pacheco R."/>
            <person name="Padilla G."/>
            <person name="Ferreira P."/>
            <person name="Barriuso J."/>
            <person name="Kellner H."/>
            <person name="Castanera R."/>
            <person name="Alfaro M."/>
            <person name="Ramirez L."/>
            <person name="Pisabarro A.G."/>
            <person name="Kuo A."/>
            <person name="Tritt A."/>
            <person name="Lipzen A."/>
            <person name="He G."/>
            <person name="Yan M."/>
            <person name="Ng V."/>
            <person name="Cullen D."/>
            <person name="Martin F."/>
            <person name="Rosso M.-N."/>
            <person name="Henrissat B."/>
            <person name="Hibbett D."/>
            <person name="Martinez A.T."/>
            <person name="Grigoriev I.V."/>
        </authorList>
    </citation>
    <scope>NUCLEOTIDE SEQUENCE</scope>
    <source>
        <strain evidence="1">CIRM-BRFM 674</strain>
    </source>
</reference>
<proteinExistence type="predicted"/>
<protein>
    <submittedName>
        <fullName evidence="1">Uncharacterized protein</fullName>
    </submittedName>
</protein>
<gene>
    <name evidence="1" type="ORF">BDN70DRAFT_938695</name>
</gene>